<evidence type="ECO:0000313" key="1">
    <source>
        <dbReference type="Ensembl" id="ENSOARP00020040136.1"/>
    </source>
</evidence>
<protein>
    <submittedName>
        <fullName evidence="1">Uncharacterized protein</fullName>
    </submittedName>
</protein>
<organism evidence="1">
    <name type="scientific">Ovis aries</name>
    <name type="common">Sheep</name>
    <dbReference type="NCBI Taxonomy" id="9940"/>
    <lineage>
        <taxon>Eukaryota</taxon>
        <taxon>Metazoa</taxon>
        <taxon>Chordata</taxon>
        <taxon>Craniata</taxon>
        <taxon>Vertebrata</taxon>
        <taxon>Euteleostomi</taxon>
        <taxon>Mammalia</taxon>
        <taxon>Eutheria</taxon>
        <taxon>Laurasiatheria</taxon>
        <taxon>Artiodactyla</taxon>
        <taxon>Ruminantia</taxon>
        <taxon>Pecora</taxon>
        <taxon>Bovidae</taxon>
        <taxon>Caprinae</taxon>
        <taxon>Ovis</taxon>
    </lineage>
</organism>
<reference evidence="1" key="3">
    <citation type="submission" date="2025-09" db="UniProtKB">
        <authorList>
            <consortium name="Ensembl"/>
        </authorList>
    </citation>
    <scope>IDENTIFICATION</scope>
</reference>
<accession>A0AC11D5R2</accession>
<reference evidence="1" key="1">
    <citation type="submission" date="2020-11" db="EMBL/GenBank/DDBJ databases">
        <authorList>
            <person name="Davenport K.M."/>
            <person name="Bickhart D.M."/>
            <person name="Smith T.P.L."/>
            <person name="Murdoch B.M."/>
            <person name="Rosen B.D."/>
        </authorList>
    </citation>
    <scope>NUCLEOTIDE SEQUENCE [LARGE SCALE GENOMIC DNA]</scope>
    <source>
        <strain evidence="1">OAR_USU_Benz2616</strain>
    </source>
</reference>
<reference evidence="1" key="2">
    <citation type="submission" date="2025-08" db="UniProtKB">
        <authorList>
            <consortium name="Ensembl"/>
        </authorList>
    </citation>
    <scope>IDENTIFICATION</scope>
</reference>
<sequence>MRWPKYWSFSFSIIPSKEIPGLISFRMDWLDLLAVQGTLKSLLRHHSSKASILQCSAFFTVQLSHLYMTTGKTIVLTRRTFVGKVMSLLFNMLSMLVITFLPRSKSLLISWLQSPSAVILEPPKIKSDTVSTVSPSISHEVMGPDAMILVF</sequence>
<dbReference type="Ensembl" id="ENSOART00020043948.1">
    <property type="protein sequence ID" value="ENSOARP00020040136.1"/>
    <property type="gene ID" value="ENSOARG00020039798.1"/>
</dbReference>
<name>A0AC11D5R2_SHEEP</name>
<proteinExistence type="predicted"/>